<evidence type="ECO:0000313" key="4">
    <source>
        <dbReference type="Proteomes" id="UP001432027"/>
    </source>
</evidence>
<accession>A0AAV5SNB1</accession>
<evidence type="ECO:0000313" key="3">
    <source>
        <dbReference type="EMBL" id="GMS82814.1"/>
    </source>
</evidence>
<keyword evidence="4" id="KW-1185">Reference proteome</keyword>
<proteinExistence type="predicted"/>
<sequence length="87" mass="9463">MLAALLLVLLLSLPANEATGETGLHNRFGGLNWPRRSSVGHFMKVNRQGKRQAKGRPSLGPYNPPGSAIARQRSVLMGDDDLVSELR</sequence>
<feature type="region of interest" description="Disordered" evidence="1">
    <location>
        <begin position="47"/>
        <end position="87"/>
    </location>
</feature>
<reference evidence="3" key="1">
    <citation type="submission" date="2023-10" db="EMBL/GenBank/DDBJ databases">
        <title>Genome assembly of Pristionchus species.</title>
        <authorList>
            <person name="Yoshida K."/>
            <person name="Sommer R.J."/>
        </authorList>
    </citation>
    <scope>NUCLEOTIDE SEQUENCE</scope>
    <source>
        <strain evidence="3">RS0144</strain>
    </source>
</reference>
<feature type="signal peptide" evidence="2">
    <location>
        <begin position="1"/>
        <end position="20"/>
    </location>
</feature>
<evidence type="ECO:0000256" key="2">
    <source>
        <dbReference type="SAM" id="SignalP"/>
    </source>
</evidence>
<feature type="chain" id="PRO_5043551594" evidence="2">
    <location>
        <begin position="21"/>
        <end position="87"/>
    </location>
</feature>
<name>A0AAV5SNB1_9BILA</name>
<dbReference type="AlphaFoldDB" id="A0AAV5SNB1"/>
<comment type="caution">
    <text evidence="3">The sequence shown here is derived from an EMBL/GenBank/DDBJ whole genome shotgun (WGS) entry which is preliminary data.</text>
</comment>
<feature type="compositionally biased region" description="Acidic residues" evidence="1">
    <location>
        <begin position="78"/>
        <end position="87"/>
    </location>
</feature>
<evidence type="ECO:0000256" key="1">
    <source>
        <dbReference type="SAM" id="MobiDB-lite"/>
    </source>
</evidence>
<dbReference type="Proteomes" id="UP001432027">
    <property type="component" value="Unassembled WGS sequence"/>
</dbReference>
<gene>
    <name evidence="3" type="ORF">PENTCL1PPCAC_4989</name>
</gene>
<protein>
    <submittedName>
        <fullName evidence="3">Uncharacterized protein</fullName>
    </submittedName>
</protein>
<organism evidence="3 4">
    <name type="scientific">Pristionchus entomophagus</name>
    <dbReference type="NCBI Taxonomy" id="358040"/>
    <lineage>
        <taxon>Eukaryota</taxon>
        <taxon>Metazoa</taxon>
        <taxon>Ecdysozoa</taxon>
        <taxon>Nematoda</taxon>
        <taxon>Chromadorea</taxon>
        <taxon>Rhabditida</taxon>
        <taxon>Rhabditina</taxon>
        <taxon>Diplogasteromorpha</taxon>
        <taxon>Diplogasteroidea</taxon>
        <taxon>Neodiplogasteridae</taxon>
        <taxon>Pristionchus</taxon>
    </lineage>
</organism>
<dbReference type="EMBL" id="BTSX01000002">
    <property type="protein sequence ID" value="GMS82814.1"/>
    <property type="molecule type" value="Genomic_DNA"/>
</dbReference>
<keyword evidence="2" id="KW-0732">Signal</keyword>